<evidence type="ECO:0000313" key="6">
    <source>
        <dbReference type="Proteomes" id="UP000663440"/>
    </source>
</evidence>
<dbReference type="RefSeq" id="WP_207297312.1">
    <property type="nucleotide sequence ID" value="NZ_CP071448.1"/>
</dbReference>
<dbReference type="InterPro" id="IPR013783">
    <property type="entry name" value="Ig-like_fold"/>
</dbReference>
<dbReference type="Gene3D" id="2.130.10.30">
    <property type="entry name" value="Regulator of chromosome condensation 1/beta-lactamase-inhibitor protein II"/>
    <property type="match status" value="2"/>
</dbReference>
<dbReference type="InterPro" id="IPR009091">
    <property type="entry name" value="RCC1/BLIP-II"/>
</dbReference>
<feature type="domain" description="DUF11" evidence="3">
    <location>
        <begin position="665"/>
        <end position="774"/>
    </location>
</feature>
<dbReference type="Proteomes" id="UP000663440">
    <property type="component" value="Chromosome"/>
</dbReference>
<dbReference type="InterPro" id="IPR051561">
    <property type="entry name" value="FRAS1_ECM"/>
</dbReference>
<evidence type="ECO:0000259" key="3">
    <source>
        <dbReference type="Pfam" id="PF01345"/>
    </source>
</evidence>
<dbReference type="PANTHER" id="PTHR45739">
    <property type="entry name" value="MATRIX PROTEIN, PUTATIVE-RELATED"/>
    <property type="match status" value="1"/>
</dbReference>
<dbReference type="EMBL" id="CP071448">
    <property type="protein sequence ID" value="QSW90145.1"/>
    <property type="molecule type" value="Genomic_DNA"/>
</dbReference>
<feature type="domain" description="DUF7507" evidence="4">
    <location>
        <begin position="2700"/>
        <end position="2796"/>
    </location>
</feature>
<sequence>MIKNYFNLYSGSNLQKAIALFFVFFACSQFLNAQCAIPITGCSGTNLSNFGADSNNDASSIEYDNFVSSFHSTIVRTSDGSLQVWGERMANNGTSNVLSPRVINRTNYPALSASATPLKAALGSSSANNTQGILLATDGLYAWSTEGAVLHADITSSTSFQKITIGGNTNGLPSGVVPGDVKMMFATYGTLAITTCSGDVWVISQTASVRGNGSAGDALNWYKVTTADTGNPDLTGVVACRGNYNGLMALKSDGTVYVWGNNVLLGNNTAIIASQNRAVQMTLPASITPKMIGSTGNLTERSYYVLATDGNLYALGENSGRQLGNWATADRLSWVQPKYTSANGTEMNNIKWISVQEHDTEYGAVNVINSNYNLYAFGQNDYNLLGTSANPANPIMPSGISASDRILAVETGGHTSMIVKSCETKFGYAGHRIRGSMGDGTNDTTQEATYTFATADVQICGAESNPVIQPISTGGGPDSKYCIDDPVLLNPTPAGGTLTFVSGPGTLSGNTLTFTGAGIVSVQYSVTTSCGGTIVTTRNFEGAVCPADLEVTKTVNNATPSVGSDVIFTVTAKNNGPYKATGITVTDVLPSGYTLVSAVPSSGTWSAPDWTVGSLANGASSTLAVTATVNPTGSYANTATISGNNPDNTTGNDSATATPLIQTNLSVTKNISNTTPNVGSMVTFTITASNAGPSAATGVKVTDVLPSGYTFVSATPSTGTWAGTEWTIGNLAIGASTTLTMEAIINATGSYVNTASISGEQDDPTQGNNAGTVTPVINQPPSADSAVNSPIASSAGASSVNTLTASDTDGTIVSYTVVSLPLHGILALNGTPVSAGQVLSPLEASQLTYDPAGDFTGDDTFTFTALDNLNAVSNTAVITIPVGNNAPSADSAVNAPIASSAGASALNALTASDTDGTIASFTITALPVHGILALNGIAVIAGQVLSPLEASQLTYDPAGNFTGDDSFTFTALDNLNAVSNTAVVTIPVGNNAPSADSAVNASIASSAGASAVNALTASDTDGTIASFTIVSLPLHGTLALNGTPVSAGQVLSPLEASQLTYDPAGNFTGDDTFTFTALDNLNAVSNTAVVTIPVGNNAPSADSAVNAPIASSAGASAVNALTASDTDGTIVSFTITALPLHGTLALNGTPVSAGQVLSPLEASQLTYDPAGDFTGDDTFTFTALDNLNAVSNTAVVTIPVGNNAPSADSAVNASIASSAGASAVNALTASDTDGTIASFTIVSLPLHGTLALKGTPVSAGQVLSPLEASQLTYDPAGNFTGDDSFTFTALDNLNAVSNTAVVTIPVGNNAPSADSAVNASIASSAGASAVNALTASDTDGTIASFTIVSLPLHGTLALNGTPVSAGQVLSPLEASQLTYDPAGNFTGDDSFTFTALDNLNAVSNTAVVTIPVGNNAPSADSAVNASIASSAGASAVNALTASDTDGTIASFTIVSLPLHGTLALNGTPVSAGQVLSPLEASQLTYDPAGNFTGDDTFTFTALDNLNAVSNTAVVTIPVGNNAPSADSAVNAPIASSAGASAVNALTASDTDGTIASFTIVSLPLHGTLALNGTPVSAGQVLSPLEASQLTYDPAGDFTGDDSFTFTALDNLNAVSNTAVVTIPVGNNAPSADSAVNASIASSAGASAVNALTASDTDGTIASFTIVSLPLHGTLALNGTPVSAGQVLSTLEASQLTYDPAGNFTGDDSFTFTALDNLNAVSNTAVVTIPVGNNAPSADSAVNASIASSAGASAVNALTAFDTDGTIVSYTVVSLPLHGILALNGTPVSAGQVLSPLEASQLTYDPAGNFTGDDTFTFTALDNLNAVSNTAVVTIPVGNNAPSADSAVNAPIASSAGASAVNALTASDTDGTIVSFTIVSLPLHGTLALNGTPVSAGQVLSTLEASQLTYDPAGNFTGDDSFTFTALDNLNAVSNTAVITIPVGNNAPSADSAVNAPIASSAGASAVNALTASDTDGTIVSFTITALPVHGILALNGTPVSAGQVLSPLEASQLTYDPAGDFTGDDTFTFTALDNLNAVSNTAVITIPVGNNAPSADSAVNAPIASSAGASSVNALTASDTDGTIASFTITALPLHGTLALNGTPVSAGQVLSPLEASQLTYDPAGDFTGDDTFTFTALDNLNAVSNTAVITIPVGNNAPSADSAVNAPIASSAGASSVNALTASDTDGTIASFTITALPLHGTLALNGTPVSAGQVLSPLEASQLTYDPAGDFTGDDTFTFTALDNLNAVSNTAVITIPVENNAPVANNDTNLPVLASAGPTAVNALTATDTDGTIVSFTIVTLPVHGTLALNGIAVIAGQVLSPLEAGQLTYDPSGTFSGNDSFTFTATDNNGAVDTTPAVVIIPIEKRNLTAVRDEIGTVVGINEQLELINVFDNDTVDNNPLTPNEVNLTIITPDPSNVLTLQPDGTAVLIPNAPAGTYTLTYEICEKTNAANCATATVTVTVVAPVMSIEAESYCSDNTPYVRYSVKAENFAPSGLLTIRWIDSANRVVATQNDMPLNGTVLWPGAVVDAGNKPTDWPGWIFQNGQWQQGNDGFELTRPSVTMQFTLNPTQSVTVNYPLASAGCNASPVFGIEAVNEDDTVAADGINGSLEVINVLDNDTLNGFPVNAQDVILTAQNFPQGITLNPDGTIDVAPGTAGGDHNLTYQICEKANPNNCSSATVHLFVEVPAVALIMEVKVNDENGNGNVEAGETLTYTFVVKNTGNVPLSNIQISDLLPGVIITGGPITLAVGQSDTSTFTGTYTLTQADINAGSVTNQASVSGLSPLGVTTSDTSDSKELNGNNPTVIELDGCSIKIYNAVSLNGDGMNERFYIRGIECYPDNTVQIFNRWGVLVFEREHYNNNDIVFKGYSEGRTTVKGSEGLPEGTYYYILRYKSDTAKTKQEAGYLYLTK</sequence>
<feature type="domain" description="DUF11" evidence="3">
    <location>
        <begin position="548"/>
        <end position="658"/>
    </location>
</feature>
<gene>
    <name evidence="5" type="ORF">J0383_04835</name>
</gene>
<dbReference type="SUPFAM" id="SSF50985">
    <property type="entry name" value="RCC1/BLIP-II"/>
    <property type="match status" value="1"/>
</dbReference>
<dbReference type="Pfam" id="PF24346">
    <property type="entry name" value="DUF7507"/>
    <property type="match status" value="1"/>
</dbReference>
<dbReference type="Gene3D" id="2.60.40.3080">
    <property type="match status" value="2"/>
</dbReference>
<feature type="chain" id="PRO_5045462733" evidence="2">
    <location>
        <begin position="34"/>
        <end position="2916"/>
    </location>
</feature>
<accession>A0ABX7QHH3</accession>
<feature type="signal peptide" evidence="2">
    <location>
        <begin position="1"/>
        <end position="33"/>
    </location>
</feature>
<protein>
    <submittedName>
        <fullName evidence="5">DUF11 domain-containing protein</fullName>
    </submittedName>
</protein>
<dbReference type="NCBIfam" id="TIGR01451">
    <property type="entry name" value="B_ant_repeat"/>
    <property type="match status" value="3"/>
</dbReference>
<keyword evidence="6" id="KW-1185">Reference proteome</keyword>
<dbReference type="Gene3D" id="2.60.40.2810">
    <property type="match status" value="6"/>
</dbReference>
<keyword evidence="2" id="KW-0732">Signal</keyword>
<feature type="region of interest" description="Disordered" evidence="1">
    <location>
        <begin position="756"/>
        <end position="791"/>
    </location>
</feature>
<name>A0ABX7QHH3_9FLAO</name>
<evidence type="ECO:0000259" key="4">
    <source>
        <dbReference type="Pfam" id="PF24346"/>
    </source>
</evidence>
<dbReference type="PROSITE" id="PS51257">
    <property type="entry name" value="PROKAR_LIPOPROTEIN"/>
    <property type="match status" value="1"/>
</dbReference>
<dbReference type="Pfam" id="PF17963">
    <property type="entry name" value="Big_9"/>
    <property type="match status" value="15"/>
</dbReference>
<dbReference type="InterPro" id="IPR001434">
    <property type="entry name" value="OmcB-like_DUF11"/>
</dbReference>
<dbReference type="Gene3D" id="2.60.40.3440">
    <property type="match status" value="5"/>
</dbReference>
<dbReference type="InterPro" id="IPR047589">
    <property type="entry name" value="DUF11_rpt"/>
</dbReference>
<dbReference type="Pfam" id="PF13585">
    <property type="entry name" value="CHU_C"/>
    <property type="match status" value="1"/>
</dbReference>
<evidence type="ECO:0000256" key="1">
    <source>
        <dbReference type="SAM" id="MobiDB-lite"/>
    </source>
</evidence>
<proteinExistence type="predicted"/>
<dbReference type="InterPro" id="IPR055354">
    <property type="entry name" value="DUF7507"/>
</dbReference>
<organism evidence="5 6">
    <name type="scientific">Flavobacterium endoglycinae</name>
    <dbReference type="NCBI Taxonomy" id="2816357"/>
    <lineage>
        <taxon>Bacteria</taxon>
        <taxon>Pseudomonadati</taxon>
        <taxon>Bacteroidota</taxon>
        <taxon>Flavobacteriia</taxon>
        <taxon>Flavobacteriales</taxon>
        <taxon>Flavobacteriaceae</taxon>
        <taxon>Flavobacterium</taxon>
    </lineage>
</organism>
<evidence type="ECO:0000256" key="2">
    <source>
        <dbReference type="SAM" id="SignalP"/>
    </source>
</evidence>
<evidence type="ECO:0000313" key="5">
    <source>
        <dbReference type="EMBL" id="QSW90145.1"/>
    </source>
</evidence>
<reference evidence="5 6" key="1">
    <citation type="submission" date="2021-03" db="EMBL/GenBank/DDBJ databases">
        <title>Flavobacterium kribbensis sp. nov, an endophytic bacteria, isolated from soybean.</title>
        <authorList>
            <person name="Lee J."/>
            <person name="Seo J."/>
        </authorList>
    </citation>
    <scope>NUCLEOTIDE SEQUENCE [LARGE SCALE GENOMIC DNA]</scope>
    <source>
        <strain evidence="5 6">BB8</strain>
    </source>
</reference>
<dbReference type="PANTHER" id="PTHR45739:SF8">
    <property type="entry name" value="FRAS1-RELATED EXTRACELLULAR MATRIX PROTEIN 1"/>
    <property type="match status" value="1"/>
</dbReference>
<dbReference type="Pfam" id="PF01345">
    <property type="entry name" value="DUF11"/>
    <property type="match status" value="2"/>
</dbReference>
<dbReference type="Gene3D" id="2.60.40.10">
    <property type="entry name" value="Immunoglobulins"/>
    <property type="match status" value="1"/>
</dbReference>